<dbReference type="InterPro" id="IPR026891">
    <property type="entry name" value="Fn3-like"/>
</dbReference>
<dbReference type="InterPro" id="IPR019800">
    <property type="entry name" value="Glyco_hydro_3_AS"/>
</dbReference>
<evidence type="ECO:0000256" key="1">
    <source>
        <dbReference type="ARBA" id="ARBA00005336"/>
    </source>
</evidence>
<keyword evidence="4 8" id="KW-0326">Glycosidase</keyword>
<dbReference type="AlphaFoldDB" id="A0A2W5SAX1"/>
<keyword evidence="3" id="KW-0119">Carbohydrate metabolism</keyword>
<evidence type="ECO:0000256" key="3">
    <source>
        <dbReference type="ARBA" id="ARBA00023277"/>
    </source>
</evidence>
<evidence type="ECO:0000259" key="9">
    <source>
        <dbReference type="SMART" id="SM01217"/>
    </source>
</evidence>
<evidence type="ECO:0000256" key="6">
    <source>
        <dbReference type="ARBA" id="ARBA00032194"/>
    </source>
</evidence>
<dbReference type="GO" id="GO:0008422">
    <property type="term" value="F:beta-glucosidase activity"/>
    <property type="evidence" value="ECO:0007669"/>
    <property type="project" value="UniProtKB-ARBA"/>
</dbReference>
<proteinExistence type="inferred from homology"/>
<reference evidence="10 11" key="1">
    <citation type="submission" date="2017-08" db="EMBL/GenBank/DDBJ databases">
        <title>Infants hospitalized years apart are colonized by the same room-sourced microbial strains.</title>
        <authorList>
            <person name="Brooks B."/>
            <person name="Olm M.R."/>
            <person name="Firek B.A."/>
            <person name="Baker R."/>
            <person name="Thomas B.C."/>
            <person name="Morowitz M.J."/>
            <person name="Banfield J.F."/>
        </authorList>
    </citation>
    <scope>NUCLEOTIDE SEQUENCE [LARGE SCALE GENOMIC DNA]</scope>
    <source>
        <strain evidence="10">S2_003_000_R2_11</strain>
    </source>
</reference>
<dbReference type="InterPro" id="IPR013783">
    <property type="entry name" value="Ig-like_fold"/>
</dbReference>
<evidence type="ECO:0000256" key="7">
    <source>
        <dbReference type="ARBA" id="ARBA00032594"/>
    </source>
</evidence>
<comment type="similarity">
    <text evidence="1 8">Belongs to the glycosyl hydrolase 3 family.</text>
</comment>
<dbReference type="Gene3D" id="3.40.50.1700">
    <property type="entry name" value="Glycoside hydrolase family 3 C-terminal domain"/>
    <property type="match status" value="1"/>
</dbReference>
<evidence type="ECO:0000256" key="2">
    <source>
        <dbReference type="ARBA" id="ARBA00022801"/>
    </source>
</evidence>
<accession>A0A2W5SAX1</accession>
<evidence type="ECO:0000256" key="4">
    <source>
        <dbReference type="ARBA" id="ARBA00023295"/>
    </source>
</evidence>
<feature type="domain" description="Fibronectin type III-like" evidence="9">
    <location>
        <begin position="593"/>
        <end position="663"/>
    </location>
</feature>
<dbReference type="InterPro" id="IPR036881">
    <property type="entry name" value="Glyco_hydro_3_C_sf"/>
</dbReference>
<protein>
    <recommendedName>
        <fullName evidence="7">Beta-D-glucoside glucohydrolase</fullName>
    </recommendedName>
    <alternativeName>
        <fullName evidence="5">Cellobiase</fullName>
    </alternativeName>
    <alternativeName>
        <fullName evidence="6">Gentiobiase</fullName>
    </alternativeName>
</protein>
<dbReference type="PANTHER" id="PTHR42715">
    <property type="entry name" value="BETA-GLUCOSIDASE"/>
    <property type="match status" value="1"/>
</dbReference>
<gene>
    <name evidence="10" type="ORF">DI533_10765</name>
</gene>
<evidence type="ECO:0000313" key="10">
    <source>
        <dbReference type="EMBL" id="PZQ98052.1"/>
    </source>
</evidence>
<evidence type="ECO:0000313" key="11">
    <source>
        <dbReference type="Proteomes" id="UP000248975"/>
    </source>
</evidence>
<dbReference type="FunFam" id="2.60.40.10:FF:000495">
    <property type="entry name" value="Periplasmic beta-glucosidase"/>
    <property type="match status" value="1"/>
</dbReference>
<dbReference type="GO" id="GO:0005975">
    <property type="term" value="P:carbohydrate metabolic process"/>
    <property type="evidence" value="ECO:0007669"/>
    <property type="project" value="InterPro"/>
</dbReference>
<dbReference type="InterPro" id="IPR036962">
    <property type="entry name" value="Glyco_hydro_3_N_sf"/>
</dbReference>
<dbReference type="PROSITE" id="PS00775">
    <property type="entry name" value="GLYCOSYL_HYDROL_F3"/>
    <property type="match status" value="1"/>
</dbReference>
<comment type="caution">
    <text evidence="10">The sequence shown here is derived from an EMBL/GenBank/DDBJ whole genome shotgun (WGS) entry which is preliminary data.</text>
</comment>
<dbReference type="SMART" id="SM01217">
    <property type="entry name" value="Fn3_like"/>
    <property type="match status" value="1"/>
</dbReference>
<dbReference type="SUPFAM" id="SSF52279">
    <property type="entry name" value="Beta-D-glucan exohydrolase, C-terminal domain"/>
    <property type="match status" value="1"/>
</dbReference>
<sequence>MTVDEKVDLLAGRGMWRTRNIDRLGIPSILMTDGTYGVRYSIDQIDKEAGKVDMQAFLGLVNQKARDMSAAFGRTKPATCFPNGSALGCSWDVDLAREIGVALAAECHLYGVNLLLGPGINTRRTPLAGRSYEYYSEDPIINADMAAAVINGLQDNGIGASLKHFACNNSEVERTTMDSLVDDRALREIYLKGFERAIAKSRPWTVMSSYNLLNGEQASQSHWLLTELLRDEWGYDGLVVSDWHGVKDPAQGMLAGGDLDMPEARTRVEELRSAVAADIVPVSRLDEACIRLLTLVARAKAGEAKRIGADLDWHHALAVRAARESVVLLRNERGTLPLDPGAKIAVIGRAARVPLIQGSGSATTNPFQISIPLDAIRKISSAAIYAPGYSDDTSTTVQLREEALELARSADKIVVFAHAEASEDGEGADRKTLALGPGQDALIEALAAIGKPVTVVLCTPDAVEMPWRHKVRAILCAFYAGQGMGEAVADLLFGLSNPCGKLSVTFPERLEDVPSFLTYPGENGRHLYAEGIYVGYRGYDKRRVTPAYPFGHGLSYTSFKYSGLSLNRYMIGQGESLTARIAVTNTGTVAGQEIVQLYAAPRSPRLARAPRELKGFAKIALAPGETREVEICIEFDDLRYWDPAFGEWMADDGEIEIEVGASSRDIRLNRAVRVVANETRQRFITIETQPRFILESPRARSAFTAFLRDKMSVTEPEAGRMLEYCKTSFFGIHTTLNYFFKQAIPREEVQAVVDAVNAQG</sequence>
<dbReference type="SUPFAM" id="SSF51445">
    <property type="entry name" value="(Trans)glycosidases"/>
    <property type="match status" value="1"/>
</dbReference>
<dbReference type="Pfam" id="PF14310">
    <property type="entry name" value="Fn3-like"/>
    <property type="match status" value="1"/>
</dbReference>
<evidence type="ECO:0000256" key="5">
    <source>
        <dbReference type="ARBA" id="ARBA00031448"/>
    </source>
</evidence>
<dbReference type="InterPro" id="IPR050288">
    <property type="entry name" value="Cellulose_deg_GH3"/>
</dbReference>
<dbReference type="Gene3D" id="2.60.40.10">
    <property type="entry name" value="Immunoglobulins"/>
    <property type="match status" value="1"/>
</dbReference>
<dbReference type="InterPro" id="IPR017853">
    <property type="entry name" value="GH"/>
</dbReference>
<evidence type="ECO:0000256" key="8">
    <source>
        <dbReference type="RuleBase" id="RU361161"/>
    </source>
</evidence>
<dbReference type="Pfam" id="PF00933">
    <property type="entry name" value="Glyco_hydro_3"/>
    <property type="match status" value="1"/>
</dbReference>
<dbReference type="EMBL" id="QFQS01000002">
    <property type="protein sequence ID" value="PZQ98052.1"/>
    <property type="molecule type" value="Genomic_DNA"/>
</dbReference>
<dbReference type="PANTHER" id="PTHR42715:SF10">
    <property type="entry name" value="BETA-GLUCOSIDASE"/>
    <property type="match status" value="1"/>
</dbReference>
<dbReference type="Gene3D" id="3.20.20.300">
    <property type="entry name" value="Glycoside hydrolase, family 3, N-terminal domain"/>
    <property type="match status" value="1"/>
</dbReference>
<dbReference type="InterPro" id="IPR001764">
    <property type="entry name" value="Glyco_hydro_3_N"/>
</dbReference>
<dbReference type="InterPro" id="IPR002772">
    <property type="entry name" value="Glyco_hydro_3_C"/>
</dbReference>
<organism evidence="10 11">
    <name type="scientific">Cereibacter sphaeroides</name>
    <name type="common">Rhodobacter sphaeroides</name>
    <dbReference type="NCBI Taxonomy" id="1063"/>
    <lineage>
        <taxon>Bacteria</taxon>
        <taxon>Pseudomonadati</taxon>
        <taxon>Pseudomonadota</taxon>
        <taxon>Alphaproteobacteria</taxon>
        <taxon>Rhodobacterales</taxon>
        <taxon>Paracoccaceae</taxon>
        <taxon>Cereibacter</taxon>
    </lineage>
</organism>
<name>A0A2W5SAX1_CERSP</name>
<dbReference type="PRINTS" id="PR00133">
    <property type="entry name" value="GLHYDRLASE3"/>
</dbReference>
<dbReference type="Pfam" id="PF01915">
    <property type="entry name" value="Glyco_hydro_3_C"/>
    <property type="match status" value="1"/>
</dbReference>
<dbReference type="Proteomes" id="UP000248975">
    <property type="component" value="Unassembled WGS sequence"/>
</dbReference>
<keyword evidence="2 8" id="KW-0378">Hydrolase</keyword>